<evidence type="ECO:0000259" key="2">
    <source>
        <dbReference type="Pfam" id="PF01977"/>
    </source>
</evidence>
<evidence type="ECO:0000259" key="3">
    <source>
        <dbReference type="Pfam" id="PF20695"/>
    </source>
</evidence>
<organism evidence="5 6">
    <name type="scientific">Alkaliphilus serpentinus</name>
    <dbReference type="NCBI Taxonomy" id="1482731"/>
    <lineage>
        <taxon>Bacteria</taxon>
        <taxon>Bacillati</taxon>
        <taxon>Bacillota</taxon>
        <taxon>Clostridia</taxon>
        <taxon>Peptostreptococcales</taxon>
        <taxon>Natronincolaceae</taxon>
        <taxon>Alkaliphilus</taxon>
    </lineage>
</organism>
<dbReference type="Gene3D" id="3.40.1670.10">
    <property type="entry name" value="UbiD C-terminal domain-like"/>
    <property type="match status" value="1"/>
</dbReference>
<dbReference type="PANTHER" id="PTHR30108:SF21">
    <property type="entry name" value="4-HYDROXYBENZOATE DECARBOXYLASE"/>
    <property type="match status" value="1"/>
</dbReference>
<dbReference type="InterPro" id="IPR049381">
    <property type="entry name" value="UbiD-like_C"/>
</dbReference>
<dbReference type="OrthoDB" id="9809841at2"/>
<evidence type="ECO:0000259" key="4">
    <source>
        <dbReference type="Pfam" id="PF20696"/>
    </source>
</evidence>
<dbReference type="InterPro" id="IPR002830">
    <property type="entry name" value="UbiD"/>
</dbReference>
<dbReference type="EMBL" id="WBZB01000017">
    <property type="protein sequence ID" value="KAB3530532.1"/>
    <property type="molecule type" value="Genomic_DNA"/>
</dbReference>
<comment type="similarity">
    <text evidence="1">Belongs to the UbiD family.</text>
</comment>
<feature type="domain" description="3-octaprenyl-4-hydroxybenzoate carboxy-lyase-like C-terminal" evidence="4">
    <location>
        <begin position="299"/>
        <end position="418"/>
    </location>
</feature>
<dbReference type="SUPFAM" id="SSF50475">
    <property type="entry name" value="FMN-binding split barrel"/>
    <property type="match status" value="1"/>
</dbReference>
<proteinExistence type="inferred from homology"/>
<feature type="domain" description="3-octaprenyl-4-hydroxybenzoate carboxy-lyase-like Rift-related" evidence="2">
    <location>
        <begin position="98"/>
        <end position="293"/>
    </location>
</feature>
<accession>A0A833HQ55</accession>
<evidence type="ECO:0000256" key="1">
    <source>
        <dbReference type="ARBA" id="ARBA00010021"/>
    </source>
</evidence>
<name>A0A833HQ55_9FIRM</name>
<protein>
    <submittedName>
        <fullName evidence="5">UbiD family decarboxylase</fullName>
    </submittedName>
</protein>
<evidence type="ECO:0000313" key="5">
    <source>
        <dbReference type="EMBL" id="KAB3530532.1"/>
    </source>
</evidence>
<dbReference type="InterPro" id="IPR048304">
    <property type="entry name" value="UbiD_Rift_dom"/>
</dbReference>
<sequence length="451" mass="49860">MERQMLRAALDKLKRKGVLLECNKEVDPKFELGAVLKHFSNEVPILFKKVKGSKIPVVGAMFGERKIYYDMLGITHEERIFKMMDAIANPKPTKLLTKGPVMENIITKNIDLPKMFPIPTFHEEDSSSYITAGLVVIKDPETGQRHVSVRRLQINGGNEMSVLVASPLANKQYLEMEKLNKPLEIAVVLGYDYSILLASQISSETYGVDKYEVDSALRGEPLELVKCHSIDLEVPAHAEIVFEGIMPPHRRVTEGPFGELMGYYGNVGPHPVMEVKAIMHRNNPIFQTAFPSREEHLSNGLIREIELYSALKTMVDVKDVNVTVSGGCRFHAFAAINKRNAGDGKSAIIAALASSKDVKHVVIVDNDVDIFSHDDMEWAIASRVQASRDLVVIPGALGSGLEPSHGLNGVTDKIGIDATKPLGDAGKKFERAKIPGFEKIDIEKYLPGIKL</sequence>
<dbReference type="Pfam" id="PF20695">
    <property type="entry name" value="UbiD_N"/>
    <property type="match status" value="1"/>
</dbReference>
<gene>
    <name evidence="5" type="ORF">F8153_06690</name>
</gene>
<dbReference type="NCBIfam" id="TIGR00148">
    <property type="entry name" value="UbiD family decarboxylase"/>
    <property type="match status" value="1"/>
</dbReference>
<comment type="caution">
    <text evidence="5">The sequence shown here is derived from an EMBL/GenBank/DDBJ whole genome shotgun (WGS) entry which is preliminary data.</text>
</comment>
<dbReference type="Proteomes" id="UP000465601">
    <property type="component" value="Unassembled WGS sequence"/>
</dbReference>
<dbReference type="GO" id="GO:0005737">
    <property type="term" value="C:cytoplasm"/>
    <property type="evidence" value="ECO:0007669"/>
    <property type="project" value="TreeGrafter"/>
</dbReference>
<dbReference type="Pfam" id="PF01977">
    <property type="entry name" value="UbiD"/>
    <property type="match status" value="1"/>
</dbReference>
<dbReference type="RefSeq" id="WP_151865604.1">
    <property type="nucleotide sequence ID" value="NZ_WBZB01000017.1"/>
</dbReference>
<keyword evidence="6" id="KW-1185">Reference proteome</keyword>
<dbReference type="GO" id="GO:0016831">
    <property type="term" value="F:carboxy-lyase activity"/>
    <property type="evidence" value="ECO:0007669"/>
    <property type="project" value="InterPro"/>
</dbReference>
<dbReference type="AlphaFoldDB" id="A0A833HQ55"/>
<reference evidence="5 6" key="1">
    <citation type="submission" date="2019-10" db="EMBL/GenBank/DDBJ databases">
        <title>Alkaliphilus serpentinus sp. nov. and Alkaliphilus pronyensis sp. nov., two novel anaerobic alkaliphilic species isolated from the serpentinized-hosted hydrothermal field of the Prony Bay (New Caledonia).</title>
        <authorList>
            <person name="Postec A."/>
        </authorList>
    </citation>
    <scope>NUCLEOTIDE SEQUENCE [LARGE SCALE GENOMIC DNA]</scope>
    <source>
        <strain evidence="5 6">LacT</strain>
    </source>
</reference>
<dbReference type="Pfam" id="PF20696">
    <property type="entry name" value="UbiD_C"/>
    <property type="match status" value="1"/>
</dbReference>
<dbReference type="PANTHER" id="PTHR30108">
    <property type="entry name" value="3-OCTAPRENYL-4-HYDROXYBENZOATE CARBOXY-LYASE-RELATED"/>
    <property type="match status" value="1"/>
</dbReference>
<dbReference type="SUPFAM" id="SSF143968">
    <property type="entry name" value="UbiD C-terminal domain-like"/>
    <property type="match status" value="1"/>
</dbReference>
<evidence type="ECO:0000313" key="6">
    <source>
        <dbReference type="Proteomes" id="UP000465601"/>
    </source>
</evidence>
<feature type="domain" description="3-octaprenyl-4-hydroxybenzoate carboxy-lyase-like N-terminal" evidence="3">
    <location>
        <begin position="10"/>
        <end position="86"/>
    </location>
</feature>
<dbReference type="InterPro" id="IPR049383">
    <property type="entry name" value="UbiD-like_N"/>
</dbReference>